<evidence type="ECO:0000256" key="5">
    <source>
        <dbReference type="ARBA" id="ARBA00023159"/>
    </source>
</evidence>
<protein>
    <recommendedName>
        <fullName evidence="10">AP2/ERF domain-containing protein</fullName>
    </recommendedName>
</protein>
<evidence type="ECO:0000256" key="3">
    <source>
        <dbReference type="ARBA" id="ARBA00023015"/>
    </source>
</evidence>
<dbReference type="Gene3D" id="3.30.730.10">
    <property type="entry name" value="AP2/ERF domain"/>
    <property type="match status" value="1"/>
</dbReference>
<evidence type="ECO:0000256" key="8">
    <source>
        <dbReference type="ARBA" id="ARBA00024343"/>
    </source>
</evidence>
<keyword evidence="2" id="KW-0611">Plant defense</keyword>
<gene>
    <name evidence="11" type="ORF">RHGRI_005255</name>
</gene>
<keyword evidence="5" id="KW-0010">Activator</keyword>
<comment type="similarity">
    <text evidence="8">Belongs to the AP2/ERF transcription factor family. ERF subfamily.</text>
</comment>
<dbReference type="Proteomes" id="UP000823749">
    <property type="component" value="Chromosome 2"/>
</dbReference>
<evidence type="ECO:0000256" key="6">
    <source>
        <dbReference type="ARBA" id="ARBA00023163"/>
    </source>
</evidence>
<dbReference type="PANTHER" id="PTHR31985:SF111">
    <property type="entry name" value="ETHYLENE-RESPONSIVE TRANSCRIPTION FACTOR ERF021"/>
    <property type="match status" value="1"/>
</dbReference>
<dbReference type="EMBL" id="JACTNZ010000002">
    <property type="protein sequence ID" value="KAG5562462.1"/>
    <property type="molecule type" value="Genomic_DNA"/>
</dbReference>
<dbReference type="InterPro" id="IPR016177">
    <property type="entry name" value="DNA-bd_dom_sf"/>
</dbReference>
<sequence>MEETYNNGTGDASLNDNGGNVSSNNNGTGDASLNDNGGNVSSNNNGTGDASLNYRGVRRRKWGKWVSEIREPGKKTRIWLGSFETPEMAAAAYDVATLHLRGQGARLNFPELAHNLPRPVSSAGEDIRSAAREAALLLKKLPGGEPEPGSSSSNPAPVTIGLSPSQIQAINDAPLGSPKTWIELAGTLMLEERAIFSNDLRLTSGPFRYSSSTYEGIHLGLQMHLGSASCCLFLEETQSFGLVFLEFCCFQFLLPHLKEY</sequence>
<evidence type="ECO:0000313" key="11">
    <source>
        <dbReference type="EMBL" id="KAG5562462.1"/>
    </source>
</evidence>
<keyword evidence="12" id="KW-1185">Reference proteome</keyword>
<dbReference type="PANTHER" id="PTHR31985">
    <property type="entry name" value="ETHYLENE-RESPONSIVE TRANSCRIPTION FACTOR ERF042-RELATED"/>
    <property type="match status" value="1"/>
</dbReference>
<evidence type="ECO:0000313" key="12">
    <source>
        <dbReference type="Proteomes" id="UP000823749"/>
    </source>
</evidence>
<evidence type="ECO:0000256" key="9">
    <source>
        <dbReference type="SAM" id="MobiDB-lite"/>
    </source>
</evidence>
<feature type="compositionally biased region" description="Low complexity" evidence="9">
    <location>
        <begin position="15"/>
        <end position="49"/>
    </location>
</feature>
<comment type="subcellular location">
    <subcellularLocation>
        <location evidence="1">Nucleus</location>
    </subcellularLocation>
</comment>
<dbReference type="CDD" id="cd00018">
    <property type="entry name" value="AP2"/>
    <property type="match status" value="1"/>
</dbReference>
<organism evidence="11 12">
    <name type="scientific">Rhododendron griersonianum</name>
    <dbReference type="NCBI Taxonomy" id="479676"/>
    <lineage>
        <taxon>Eukaryota</taxon>
        <taxon>Viridiplantae</taxon>
        <taxon>Streptophyta</taxon>
        <taxon>Embryophyta</taxon>
        <taxon>Tracheophyta</taxon>
        <taxon>Spermatophyta</taxon>
        <taxon>Magnoliopsida</taxon>
        <taxon>eudicotyledons</taxon>
        <taxon>Gunneridae</taxon>
        <taxon>Pentapetalae</taxon>
        <taxon>asterids</taxon>
        <taxon>Ericales</taxon>
        <taxon>Ericaceae</taxon>
        <taxon>Ericoideae</taxon>
        <taxon>Rhodoreae</taxon>
        <taxon>Rhododendron</taxon>
    </lineage>
</organism>
<evidence type="ECO:0000256" key="2">
    <source>
        <dbReference type="ARBA" id="ARBA00022821"/>
    </source>
</evidence>
<reference evidence="11" key="1">
    <citation type="submission" date="2020-08" db="EMBL/GenBank/DDBJ databases">
        <title>Plant Genome Project.</title>
        <authorList>
            <person name="Zhang R.-G."/>
        </authorList>
    </citation>
    <scope>NUCLEOTIDE SEQUENCE</scope>
    <source>
        <strain evidence="11">WSP0</strain>
        <tissue evidence="11">Leaf</tissue>
    </source>
</reference>
<feature type="domain" description="AP2/ERF" evidence="10">
    <location>
        <begin position="53"/>
        <end position="110"/>
    </location>
</feature>
<dbReference type="FunFam" id="3.30.730.10:FF:000001">
    <property type="entry name" value="Ethylene-responsive transcription factor 2"/>
    <property type="match status" value="1"/>
</dbReference>
<name>A0AAV6LBV9_9ERIC</name>
<dbReference type="GO" id="GO:0006952">
    <property type="term" value="P:defense response"/>
    <property type="evidence" value="ECO:0007669"/>
    <property type="project" value="UniProtKB-KW"/>
</dbReference>
<proteinExistence type="inferred from homology"/>
<keyword evidence="6" id="KW-0804">Transcription</keyword>
<dbReference type="Pfam" id="PF00847">
    <property type="entry name" value="AP2"/>
    <property type="match status" value="1"/>
</dbReference>
<evidence type="ECO:0000256" key="4">
    <source>
        <dbReference type="ARBA" id="ARBA00023125"/>
    </source>
</evidence>
<keyword evidence="3" id="KW-0805">Transcription regulation</keyword>
<dbReference type="GO" id="GO:0005634">
    <property type="term" value="C:nucleus"/>
    <property type="evidence" value="ECO:0007669"/>
    <property type="project" value="UniProtKB-SubCell"/>
</dbReference>
<dbReference type="GO" id="GO:0003700">
    <property type="term" value="F:DNA-binding transcription factor activity"/>
    <property type="evidence" value="ECO:0007669"/>
    <property type="project" value="InterPro"/>
</dbReference>
<evidence type="ECO:0000256" key="7">
    <source>
        <dbReference type="ARBA" id="ARBA00023242"/>
    </source>
</evidence>
<dbReference type="InterPro" id="IPR001471">
    <property type="entry name" value="AP2/ERF_dom"/>
</dbReference>
<feature type="compositionally biased region" description="Polar residues" evidence="9">
    <location>
        <begin position="1"/>
        <end position="14"/>
    </location>
</feature>
<dbReference type="PRINTS" id="PR00367">
    <property type="entry name" value="ETHRSPELEMNT"/>
</dbReference>
<evidence type="ECO:0000259" key="10">
    <source>
        <dbReference type="PROSITE" id="PS51032"/>
    </source>
</evidence>
<evidence type="ECO:0000256" key="1">
    <source>
        <dbReference type="ARBA" id="ARBA00004123"/>
    </source>
</evidence>
<dbReference type="SUPFAM" id="SSF54171">
    <property type="entry name" value="DNA-binding domain"/>
    <property type="match status" value="1"/>
</dbReference>
<dbReference type="InterPro" id="IPR036955">
    <property type="entry name" value="AP2/ERF_dom_sf"/>
</dbReference>
<keyword evidence="7" id="KW-0539">Nucleus</keyword>
<feature type="region of interest" description="Disordered" evidence="9">
    <location>
        <begin position="1"/>
        <end position="52"/>
    </location>
</feature>
<dbReference type="AlphaFoldDB" id="A0AAV6LBV9"/>
<dbReference type="GO" id="GO:0003677">
    <property type="term" value="F:DNA binding"/>
    <property type="evidence" value="ECO:0007669"/>
    <property type="project" value="UniProtKB-KW"/>
</dbReference>
<accession>A0AAV6LBV9</accession>
<dbReference type="PROSITE" id="PS51032">
    <property type="entry name" value="AP2_ERF"/>
    <property type="match status" value="1"/>
</dbReference>
<dbReference type="InterPro" id="IPR051032">
    <property type="entry name" value="AP2/ERF_TF_ERF_subfamily"/>
</dbReference>
<keyword evidence="4" id="KW-0238">DNA-binding</keyword>
<comment type="caution">
    <text evidence="11">The sequence shown here is derived from an EMBL/GenBank/DDBJ whole genome shotgun (WGS) entry which is preliminary data.</text>
</comment>
<dbReference type="SMART" id="SM00380">
    <property type="entry name" value="AP2"/>
    <property type="match status" value="1"/>
</dbReference>